<evidence type="ECO:0000256" key="8">
    <source>
        <dbReference type="SAM" id="MobiDB-lite"/>
    </source>
</evidence>
<feature type="transmembrane region" description="Helical" evidence="9">
    <location>
        <begin position="204"/>
        <end position="223"/>
    </location>
</feature>
<evidence type="ECO:0000259" key="10">
    <source>
        <dbReference type="Pfam" id="PF00999"/>
    </source>
</evidence>
<dbReference type="GO" id="GO:0015297">
    <property type="term" value="F:antiporter activity"/>
    <property type="evidence" value="ECO:0007669"/>
    <property type="project" value="UniProtKB-KW"/>
</dbReference>
<evidence type="ECO:0000256" key="7">
    <source>
        <dbReference type="ARBA" id="ARBA00023136"/>
    </source>
</evidence>
<dbReference type="GeneID" id="303001587"/>
<feature type="region of interest" description="Disordered" evidence="8">
    <location>
        <begin position="410"/>
        <end position="462"/>
    </location>
</feature>
<evidence type="ECO:0000256" key="5">
    <source>
        <dbReference type="ARBA" id="ARBA00022989"/>
    </source>
</evidence>
<feature type="transmembrane region" description="Helical" evidence="9">
    <location>
        <begin position="322"/>
        <end position="341"/>
    </location>
</feature>
<protein>
    <submittedName>
        <fullName evidence="11">Sodium/proton antiporter, CPA1 family</fullName>
    </submittedName>
</protein>
<dbReference type="GO" id="GO:1902600">
    <property type="term" value="P:proton transmembrane transport"/>
    <property type="evidence" value="ECO:0007669"/>
    <property type="project" value="InterPro"/>
</dbReference>
<keyword evidence="4 9" id="KW-0812">Transmembrane</keyword>
<dbReference type="RefSeq" id="WP_086456962.1">
    <property type="nucleotide sequence ID" value="NZ_FXWL01000002.1"/>
</dbReference>
<evidence type="ECO:0000256" key="1">
    <source>
        <dbReference type="ARBA" id="ARBA00004651"/>
    </source>
</evidence>
<evidence type="ECO:0000313" key="11">
    <source>
        <dbReference type="EMBL" id="SMQ76487.1"/>
    </source>
</evidence>
<dbReference type="EMBL" id="FXWL01000002">
    <property type="protein sequence ID" value="SMQ76487.1"/>
    <property type="molecule type" value="Genomic_DNA"/>
</dbReference>
<comment type="subcellular location">
    <subcellularLocation>
        <location evidence="1">Cell membrane</location>
        <topology evidence="1">Multi-pass membrane protein</topology>
    </subcellularLocation>
</comment>
<organism evidence="11 12">
    <name type="scientific">Sphingopyxis terrae subsp. ummariensis</name>
    <dbReference type="NCBI Taxonomy" id="429001"/>
    <lineage>
        <taxon>Bacteria</taxon>
        <taxon>Pseudomonadati</taxon>
        <taxon>Pseudomonadota</taxon>
        <taxon>Alphaproteobacteria</taxon>
        <taxon>Sphingomonadales</taxon>
        <taxon>Sphingomonadaceae</taxon>
        <taxon>Sphingopyxis</taxon>
    </lineage>
</organism>
<dbReference type="AlphaFoldDB" id="A0A1Y6FP33"/>
<keyword evidence="6" id="KW-0406">Ion transport</keyword>
<feature type="domain" description="Cation/H+ exchanger transmembrane" evidence="10">
    <location>
        <begin position="20"/>
        <end position="407"/>
    </location>
</feature>
<feature type="compositionally biased region" description="Basic and acidic residues" evidence="8">
    <location>
        <begin position="453"/>
        <end position="462"/>
    </location>
</feature>
<proteinExistence type="predicted"/>
<feature type="transmembrane region" description="Helical" evidence="9">
    <location>
        <begin position="38"/>
        <end position="58"/>
    </location>
</feature>
<evidence type="ECO:0000256" key="3">
    <source>
        <dbReference type="ARBA" id="ARBA00022449"/>
    </source>
</evidence>
<keyword evidence="2" id="KW-0813">Transport</keyword>
<keyword evidence="5 9" id="KW-1133">Transmembrane helix</keyword>
<keyword evidence="7 9" id="KW-0472">Membrane</keyword>
<feature type="transmembrane region" description="Helical" evidence="9">
    <location>
        <begin position="12"/>
        <end position="31"/>
    </location>
</feature>
<feature type="transmembrane region" description="Helical" evidence="9">
    <location>
        <begin position="296"/>
        <end position="316"/>
    </location>
</feature>
<feature type="transmembrane region" description="Helical" evidence="9">
    <location>
        <begin position="70"/>
        <end position="87"/>
    </location>
</feature>
<keyword evidence="12" id="KW-1185">Reference proteome</keyword>
<feature type="transmembrane region" description="Helical" evidence="9">
    <location>
        <begin position="99"/>
        <end position="122"/>
    </location>
</feature>
<evidence type="ECO:0000256" key="2">
    <source>
        <dbReference type="ARBA" id="ARBA00022448"/>
    </source>
</evidence>
<feature type="transmembrane region" description="Helical" evidence="9">
    <location>
        <begin position="235"/>
        <end position="252"/>
    </location>
</feature>
<reference evidence="12" key="1">
    <citation type="submission" date="2017-04" db="EMBL/GenBank/DDBJ databases">
        <authorList>
            <person name="Varghese N."/>
            <person name="Submissions S."/>
        </authorList>
    </citation>
    <scope>NUCLEOTIDE SEQUENCE [LARGE SCALE GENOMIC DNA]</scope>
    <source>
        <strain evidence="12">UI2</strain>
    </source>
</reference>
<gene>
    <name evidence="11" type="ORF">SAMN06295984_1929</name>
</gene>
<feature type="compositionally biased region" description="Low complexity" evidence="8">
    <location>
        <begin position="423"/>
        <end position="450"/>
    </location>
</feature>
<feature type="transmembrane region" description="Helical" evidence="9">
    <location>
        <begin position="384"/>
        <end position="405"/>
    </location>
</feature>
<evidence type="ECO:0000313" key="12">
    <source>
        <dbReference type="Proteomes" id="UP000194469"/>
    </source>
</evidence>
<feature type="transmembrane region" description="Helical" evidence="9">
    <location>
        <begin position="353"/>
        <end position="372"/>
    </location>
</feature>
<evidence type="ECO:0000256" key="6">
    <source>
        <dbReference type="ARBA" id="ARBA00023065"/>
    </source>
</evidence>
<name>A0A1Y6FP33_9SPHN</name>
<accession>A0A1Y6FP33</accession>
<dbReference type="PANTHER" id="PTHR32507:SF8">
    <property type="entry name" value="CNH1P"/>
    <property type="match status" value="1"/>
</dbReference>
<evidence type="ECO:0000256" key="9">
    <source>
        <dbReference type="SAM" id="Phobius"/>
    </source>
</evidence>
<sequence>MPIVLEPEPYILWLSGAGFLVALLAWLPLALKRLPLSLPIICIALGAVIFSLPGVAVAPLPQAYPAVAERLSELVVIVALMGAGLKLDRLFAWRGWLVTWRLLGIAMPLTILAVTLLGTAWLGLPLASALLLAACLAPTDPVLAADVQVGPPRSGEEDEVRFGLTSEAGFNDALAFPFVNLALALALAERTGGAWLADWFWIDIVWKLAAGAGAGWLVGRLFGWLTFRSDPDTRLSRTGDGLIAIAATLLAYGATEMAGGYGFLAVFVAALTLRRADHDHSFNRKMHDFTEQMERLGMMVVLILFGGAIADGLLAPLGLRDYIAAAAIIFLIRPVAGWLGLVGFRAARSERFALAFFGIRGVGSIYYLAFALGETDFAAADRLWALAGLVLLLSILLHGLTVTPAMRALDRSQGRDPDPAAPAPDAVTNARDAAAPASDAAAPPCNPAARAMRRSEDRSGGR</sequence>
<dbReference type="Proteomes" id="UP000194469">
    <property type="component" value="Unassembled WGS sequence"/>
</dbReference>
<keyword evidence="3" id="KW-0050">Antiport</keyword>
<dbReference type="InterPro" id="IPR006153">
    <property type="entry name" value="Cation/H_exchanger_TM"/>
</dbReference>
<dbReference type="PANTHER" id="PTHR32507">
    <property type="entry name" value="NA(+)/H(+) ANTIPORTER 1"/>
    <property type="match status" value="1"/>
</dbReference>
<dbReference type="GO" id="GO:0005886">
    <property type="term" value="C:plasma membrane"/>
    <property type="evidence" value="ECO:0007669"/>
    <property type="project" value="UniProtKB-SubCell"/>
</dbReference>
<evidence type="ECO:0000256" key="4">
    <source>
        <dbReference type="ARBA" id="ARBA00022692"/>
    </source>
</evidence>
<dbReference type="Pfam" id="PF00999">
    <property type="entry name" value="Na_H_Exchanger"/>
    <property type="match status" value="1"/>
</dbReference>